<feature type="domain" description="HTH merR-type" evidence="3">
    <location>
        <begin position="7"/>
        <end position="78"/>
    </location>
</feature>
<dbReference type="Proteomes" id="UP001165587">
    <property type="component" value="Unassembled WGS sequence"/>
</dbReference>
<keyword evidence="1" id="KW-0238">DNA-binding</keyword>
<dbReference type="GO" id="GO:0003677">
    <property type="term" value="F:DNA binding"/>
    <property type="evidence" value="ECO:0007669"/>
    <property type="project" value="UniProtKB-KW"/>
</dbReference>
<dbReference type="AlphaFoldDB" id="A0AA41XGM2"/>
<dbReference type="PROSITE" id="PS50937">
    <property type="entry name" value="HTH_MERR_2"/>
    <property type="match status" value="1"/>
</dbReference>
<evidence type="ECO:0000256" key="2">
    <source>
        <dbReference type="SAM" id="Coils"/>
    </source>
</evidence>
<evidence type="ECO:0000313" key="5">
    <source>
        <dbReference type="Proteomes" id="UP001165587"/>
    </source>
</evidence>
<dbReference type="GO" id="GO:0003700">
    <property type="term" value="F:DNA-binding transcription factor activity"/>
    <property type="evidence" value="ECO:0007669"/>
    <property type="project" value="InterPro"/>
</dbReference>
<protein>
    <submittedName>
        <fullName evidence="4">MerR family transcriptional regulator</fullName>
    </submittedName>
</protein>
<dbReference type="SMART" id="SM00422">
    <property type="entry name" value="HTH_MERR"/>
    <property type="match status" value="1"/>
</dbReference>
<dbReference type="RefSeq" id="WP_259524980.1">
    <property type="nucleotide sequence ID" value="NZ_JANLCK010000001.1"/>
</dbReference>
<dbReference type="PANTHER" id="PTHR30204:SF93">
    <property type="entry name" value="HTH MERR-TYPE DOMAIN-CONTAINING PROTEIN"/>
    <property type="match status" value="1"/>
</dbReference>
<dbReference type="CDD" id="cd00592">
    <property type="entry name" value="HTH_MerR-like"/>
    <property type="match status" value="1"/>
</dbReference>
<sequence length="251" mass="27767">MRDDPVTWSTRELADLAGTTVNAVRHYHSIGLLDPPERCENGYKQYQVRHLVRLSQVRRLAELGVPLAQVQSDEQHGLVVPGGLNELDAQVEAQIERLDRARADIAALLRDSAPADTPRGFEAFALRLSEADRSLLHVLTRLHGTESVNGLKRMVAAEPRDLREQFDALEADSAERSRERLARSLAASGANWRSADRPWSARPAARALRRDHAAQRAVRVVLAELYNPAQLDVLGRLDAGAVHGRPEPLSA</sequence>
<evidence type="ECO:0000259" key="3">
    <source>
        <dbReference type="PROSITE" id="PS50937"/>
    </source>
</evidence>
<keyword evidence="5" id="KW-1185">Reference proteome</keyword>
<evidence type="ECO:0000256" key="1">
    <source>
        <dbReference type="ARBA" id="ARBA00023125"/>
    </source>
</evidence>
<dbReference type="InterPro" id="IPR009061">
    <property type="entry name" value="DNA-bd_dom_put_sf"/>
</dbReference>
<reference evidence="4" key="1">
    <citation type="submission" date="2022-08" db="EMBL/GenBank/DDBJ databases">
        <authorList>
            <person name="Deng Y."/>
            <person name="Han X.-F."/>
            <person name="Zhang Y.-Q."/>
        </authorList>
    </citation>
    <scope>NUCLEOTIDE SEQUENCE</scope>
    <source>
        <strain evidence="4">CPCC 203407</strain>
    </source>
</reference>
<organism evidence="4 5">
    <name type="scientific">Herbiconiux oxytropis</name>
    <dbReference type="NCBI Taxonomy" id="2970915"/>
    <lineage>
        <taxon>Bacteria</taxon>
        <taxon>Bacillati</taxon>
        <taxon>Actinomycetota</taxon>
        <taxon>Actinomycetes</taxon>
        <taxon>Micrococcales</taxon>
        <taxon>Microbacteriaceae</taxon>
        <taxon>Herbiconiux</taxon>
    </lineage>
</organism>
<name>A0AA41XGM2_9MICO</name>
<evidence type="ECO:0000313" key="4">
    <source>
        <dbReference type="EMBL" id="MCS5724556.1"/>
    </source>
</evidence>
<comment type="caution">
    <text evidence="4">The sequence shown here is derived from an EMBL/GenBank/DDBJ whole genome shotgun (WGS) entry which is preliminary data.</text>
</comment>
<dbReference type="InterPro" id="IPR047057">
    <property type="entry name" value="MerR_fam"/>
</dbReference>
<dbReference type="PANTHER" id="PTHR30204">
    <property type="entry name" value="REDOX-CYCLING DRUG-SENSING TRANSCRIPTIONAL ACTIVATOR SOXR"/>
    <property type="match status" value="1"/>
</dbReference>
<keyword evidence="2" id="KW-0175">Coiled coil</keyword>
<dbReference type="Gene3D" id="1.10.1660.10">
    <property type="match status" value="1"/>
</dbReference>
<feature type="coiled-coil region" evidence="2">
    <location>
        <begin position="84"/>
        <end position="111"/>
    </location>
</feature>
<dbReference type="InterPro" id="IPR000551">
    <property type="entry name" value="MerR-type_HTH_dom"/>
</dbReference>
<dbReference type="Pfam" id="PF13411">
    <property type="entry name" value="MerR_1"/>
    <property type="match status" value="1"/>
</dbReference>
<dbReference type="SUPFAM" id="SSF46955">
    <property type="entry name" value="Putative DNA-binding domain"/>
    <property type="match status" value="1"/>
</dbReference>
<dbReference type="EMBL" id="JANLCK010000001">
    <property type="protein sequence ID" value="MCS5724556.1"/>
    <property type="molecule type" value="Genomic_DNA"/>
</dbReference>
<gene>
    <name evidence="4" type="ORF">N1028_01465</name>
</gene>
<proteinExistence type="predicted"/>
<accession>A0AA41XGM2</accession>